<evidence type="ECO:0000313" key="7">
    <source>
        <dbReference type="EMBL" id="MBE8716173.1"/>
    </source>
</evidence>
<keyword evidence="8" id="KW-1185">Reference proteome</keyword>
<dbReference type="InterPro" id="IPR027359">
    <property type="entry name" value="Volt_channel_dom_sf"/>
</dbReference>
<accession>A0A928YUK6</accession>
<reference evidence="7" key="1">
    <citation type="submission" date="2018-07" db="EMBL/GenBank/DDBJ databases">
        <title>Genome assembly of strain Ka43.</title>
        <authorList>
            <person name="Kukolya J."/>
            <person name="Nagy I."/>
            <person name="Horvath B."/>
            <person name="Toth A."/>
        </authorList>
    </citation>
    <scope>NUCLEOTIDE SEQUENCE</scope>
    <source>
        <strain evidence="7">KB43</strain>
    </source>
</reference>
<sequence length="271" mass="30388">MKAWLETVLNHPRTERIVLAVILLNALTLGLETDKTIAANFGIWLYWLDMAALTVFCTELVAKLYVRGWKFFRDAWNVFDFIVVAIALIPASGPLTVLRALRILRVLRLITVVPSLKRVVGALLSALPGMGSIVMLLGLIFYVSAVMATKLFGEAFPQWFGTLIDSVYSLFQIMTLDSWSSGTLRPMMEVFPYAWLFFIPFILISTFTALNLFIGVVVSAMQTELEASNKPAPEEEPKTEQEQQALLLAEVRALRAELGQMAEKLEQRKAD</sequence>
<feature type="transmembrane region" description="Helical" evidence="5">
    <location>
        <begin position="121"/>
        <end position="143"/>
    </location>
</feature>
<keyword evidence="3 5" id="KW-1133">Transmembrane helix</keyword>
<dbReference type="EMBL" id="PRDL01000001">
    <property type="protein sequence ID" value="MBE8716173.1"/>
    <property type="molecule type" value="Genomic_DNA"/>
</dbReference>
<organism evidence="7 8">
    <name type="scientific">Cellvibrio polysaccharolyticus</name>
    <dbReference type="NCBI Taxonomy" id="2082724"/>
    <lineage>
        <taxon>Bacteria</taxon>
        <taxon>Pseudomonadati</taxon>
        <taxon>Pseudomonadota</taxon>
        <taxon>Gammaproteobacteria</taxon>
        <taxon>Cellvibrionales</taxon>
        <taxon>Cellvibrionaceae</taxon>
        <taxon>Cellvibrio</taxon>
    </lineage>
</organism>
<keyword evidence="4 5" id="KW-0472">Membrane</keyword>
<feature type="transmembrane region" description="Helical" evidence="5">
    <location>
        <begin position="194"/>
        <end position="220"/>
    </location>
</feature>
<dbReference type="GO" id="GO:0005248">
    <property type="term" value="F:voltage-gated sodium channel activity"/>
    <property type="evidence" value="ECO:0007669"/>
    <property type="project" value="TreeGrafter"/>
</dbReference>
<dbReference type="InterPro" id="IPR005821">
    <property type="entry name" value="Ion_trans_dom"/>
</dbReference>
<dbReference type="PANTHER" id="PTHR10037:SF62">
    <property type="entry name" value="SODIUM CHANNEL PROTEIN 60E"/>
    <property type="match status" value="1"/>
</dbReference>
<evidence type="ECO:0000256" key="1">
    <source>
        <dbReference type="ARBA" id="ARBA00004141"/>
    </source>
</evidence>
<gene>
    <name evidence="7" type="ORF">C4F51_03120</name>
</gene>
<evidence type="ECO:0000256" key="3">
    <source>
        <dbReference type="ARBA" id="ARBA00022989"/>
    </source>
</evidence>
<dbReference type="InterPro" id="IPR043203">
    <property type="entry name" value="VGCC_Ca_Na"/>
</dbReference>
<dbReference type="GO" id="GO:0001518">
    <property type="term" value="C:voltage-gated sodium channel complex"/>
    <property type="evidence" value="ECO:0007669"/>
    <property type="project" value="TreeGrafter"/>
</dbReference>
<dbReference type="AlphaFoldDB" id="A0A928YUK6"/>
<keyword evidence="2 5" id="KW-0812">Transmembrane</keyword>
<proteinExistence type="predicted"/>
<dbReference type="RefSeq" id="WP_193907043.1">
    <property type="nucleotide sequence ID" value="NZ_PRDL01000001.1"/>
</dbReference>
<dbReference type="SUPFAM" id="SSF81324">
    <property type="entry name" value="Voltage-gated potassium channels"/>
    <property type="match status" value="1"/>
</dbReference>
<dbReference type="Pfam" id="PF00520">
    <property type="entry name" value="Ion_trans"/>
    <property type="match status" value="1"/>
</dbReference>
<feature type="transmembrane region" description="Helical" evidence="5">
    <location>
        <begin position="78"/>
        <end position="101"/>
    </location>
</feature>
<dbReference type="PANTHER" id="PTHR10037">
    <property type="entry name" value="VOLTAGE-GATED CATION CHANNEL CALCIUM AND SODIUM"/>
    <property type="match status" value="1"/>
</dbReference>
<evidence type="ECO:0000256" key="4">
    <source>
        <dbReference type="ARBA" id="ARBA00023136"/>
    </source>
</evidence>
<dbReference type="Gene3D" id="1.20.120.350">
    <property type="entry name" value="Voltage-gated potassium channels. Chain C"/>
    <property type="match status" value="1"/>
</dbReference>
<dbReference type="Proteomes" id="UP000652567">
    <property type="component" value="Unassembled WGS sequence"/>
</dbReference>
<feature type="transmembrane region" description="Helical" evidence="5">
    <location>
        <begin position="44"/>
        <end position="66"/>
    </location>
</feature>
<evidence type="ECO:0000256" key="5">
    <source>
        <dbReference type="SAM" id="Phobius"/>
    </source>
</evidence>
<protein>
    <submittedName>
        <fullName evidence="7">Ion transporter</fullName>
    </submittedName>
</protein>
<evidence type="ECO:0000256" key="2">
    <source>
        <dbReference type="ARBA" id="ARBA00022692"/>
    </source>
</evidence>
<name>A0A928YUK6_9GAMM</name>
<evidence type="ECO:0000259" key="6">
    <source>
        <dbReference type="Pfam" id="PF00520"/>
    </source>
</evidence>
<comment type="caution">
    <text evidence="7">The sequence shown here is derived from an EMBL/GenBank/DDBJ whole genome shotgun (WGS) entry which is preliminary data.</text>
</comment>
<feature type="domain" description="Ion transport" evidence="6">
    <location>
        <begin position="14"/>
        <end position="224"/>
    </location>
</feature>
<evidence type="ECO:0000313" key="8">
    <source>
        <dbReference type="Proteomes" id="UP000652567"/>
    </source>
</evidence>
<comment type="subcellular location">
    <subcellularLocation>
        <location evidence="1">Membrane</location>
        <topology evidence="1">Multi-pass membrane protein</topology>
    </subcellularLocation>
</comment>
<dbReference type="Gene3D" id="1.10.287.70">
    <property type="match status" value="1"/>
</dbReference>